<name>A0A241Q1S9_FUSNP</name>
<keyword evidence="2" id="KW-1133">Transmembrane helix</keyword>
<keyword evidence="2" id="KW-0812">Transmembrane</keyword>
<organism evidence="3 4">
    <name type="scientific">Fusobacterium nucleatum subsp. polymorphum</name>
    <name type="common">Fusobacterium polymorphum</name>
    <dbReference type="NCBI Taxonomy" id="76857"/>
    <lineage>
        <taxon>Bacteria</taxon>
        <taxon>Fusobacteriati</taxon>
        <taxon>Fusobacteriota</taxon>
        <taxon>Fusobacteriia</taxon>
        <taxon>Fusobacteriales</taxon>
        <taxon>Fusobacteriaceae</taxon>
        <taxon>Fusobacterium</taxon>
    </lineage>
</organism>
<dbReference type="AlphaFoldDB" id="A0A241Q1S9"/>
<dbReference type="RefSeq" id="WP_032890745.1">
    <property type="nucleotide sequence ID" value="NZ_CP022123.1"/>
</dbReference>
<evidence type="ECO:0000256" key="1">
    <source>
        <dbReference type="SAM" id="Coils"/>
    </source>
</evidence>
<feature type="coiled-coil region" evidence="1">
    <location>
        <begin position="515"/>
        <end position="549"/>
    </location>
</feature>
<dbReference type="EMBL" id="CP022123">
    <property type="protein sequence ID" value="ASG28735.1"/>
    <property type="molecule type" value="Genomic_DNA"/>
</dbReference>
<evidence type="ECO:0000256" key="2">
    <source>
        <dbReference type="SAM" id="Phobius"/>
    </source>
</evidence>
<reference evidence="3 4" key="1">
    <citation type="submission" date="2017-06" db="EMBL/GenBank/DDBJ databases">
        <title>Genome sequencing of Fusobacterium nucleatum subsp. polymorphum KCOM 1275 (=ChDC F310).</title>
        <authorList>
            <person name="Kook J.-K."/>
            <person name="Park S.-N."/>
            <person name="Lim Y.K."/>
            <person name="Roh H."/>
        </authorList>
    </citation>
    <scope>NUCLEOTIDE SEQUENCE [LARGE SCALE GENOMIC DNA]</scope>
    <source>
        <strain evidence="3 4">KCOM 1275</strain>
    </source>
</reference>
<proteinExistence type="predicted"/>
<keyword evidence="2" id="KW-0472">Membrane</keyword>
<keyword evidence="1" id="KW-0175">Coiled coil</keyword>
<dbReference type="Proteomes" id="UP000197638">
    <property type="component" value="Chromosome"/>
</dbReference>
<evidence type="ECO:0000313" key="4">
    <source>
        <dbReference type="Proteomes" id="UP000197638"/>
    </source>
</evidence>
<evidence type="ECO:0000313" key="3">
    <source>
        <dbReference type="EMBL" id="ASG28735.1"/>
    </source>
</evidence>
<feature type="transmembrane region" description="Helical" evidence="2">
    <location>
        <begin position="559"/>
        <end position="578"/>
    </location>
</feature>
<gene>
    <name evidence="3" type="ORF">CBG61_07245</name>
</gene>
<sequence length="644" mass="76951">MNKEEEIFRLAAVLYKDGNYEVSKENTLKKIVKAIFLENDNISKTISEIISAIFENYTLNFSEDEIELVIEKNSKIFQITKPQPIKYNLIEKDYIKLKNKIEKNDLNFYINKYLKDIKSKNLEEDKNKILQFLYNIFTKNLENYNFFMHLNNDIFSNLSKITDFENGDIDLINGFFKYESAEKDKLIFDIVSLSLEYCLLASPKELNKRQISNKIFFLDSNVIYRAIGLNGEERKNLTLQFIKRCNDYGIVLKILNITESEFKDSVKYRINRIFHVDNINTSKKVFKKYSSDEIYLYYYDWKEKRINISSREFENFIFAEYEKLKKENKITVEYKNNIDYIDNNEMRSIKDDILAFKNTPISSNGEIIAKYDTQMILSLLEVRKKSNDINKKILNINNFLISTDQQLKDWTFQKGYEQAIILLPSEWMTIMFRFLGRTNDDYKSFVSFLNLKNKEESTYSPEMIHIILAGISEMTQDINRQEFYAEQIIEHDILEIMQNKDTKDEIIDKVRNYVKINMDNELKDMTQKKNKVEKDYEETKEKNKELSDKLFSAWKRNGYYMLLLLIIGVFLFMAHFFWQESNWNLYRKISNYILGLNEASRNFFFALDYAITIGIIITSSTYCYNRLFPKSKMYLKKLNEFKNN</sequence>
<accession>A0A241Q1S9</accession>
<feature type="transmembrane region" description="Helical" evidence="2">
    <location>
        <begin position="603"/>
        <end position="624"/>
    </location>
</feature>
<protein>
    <submittedName>
        <fullName evidence="3">Uncharacterized protein</fullName>
    </submittedName>
</protein>